<dbReference type="Proteomes" id="UP000605259">
    <property type="component" value="Unassembled WGS sequence"/>
</dbReference>
<dbReference type="GO" id="GO:0003887">
    <property type="term" value="F:DNA-directed DNA polymerase activity"/>
    <property type="evidence" value="ECO:0007669"/>
    <property type="project" value="UniProtKB-KW"/>
</dbReference>
<dbReference type="InterPro" id="IPR015199">
    <property type="entry name" value="DNA_pol_III_delta_C"/>
</dbReference>
<evidence type="ECO:0000256" key="7">
    <source>
        <dbReference type="ARBA" id="ARBA00049244"/>
    </source>
</evidence>
<evidence type="ECO:0000313" key="9">
    <source>
        <dbReference type="EMBL" id="GGE84492.1"/>
    </source>
</evidence>
<dbReference type="Gene3D" id="3.40.50.300">
    <property type="entry name" value="P-loop containing nucleotide triphosphate hydrolases"/>
    <property type="match status" value="1"/>
</dbReference>
<dbReference type="GO" id="GO:0006261">
    <property type="term" value="P:DNA-templated DNA replication"/>
    <property type="evidence" value="ECO:0007669"/>
    <property type="project" value="TreeGrafter"/>
</dbReference>
<evidence type="ECO:0000256" key="1">
    <source>
        <dbReference type="ARBA" id="ARBA00012417"/>
    </source>
</evidence>
<keyword evidence="10" id="KW-1185">Reference proteome</keyword>
<dbReference type="InterPro" id="IPR004622">
    <property type="entry name" value="DNA_pol_HolB"/>
</dbReference>
<keyword evidence="4" id="KW-0548">Nucleotidyltransferase</keyword>
<comment type="catalytic activity">
    <reaction evidence="7">
        <text>DNA(n) + a 2'-deoxyribonucleoside 5'-triphosphate = DNA(n+1) + diphosphate</text>
        <dbReference type="Rhea" id="RHEA:22508"/>
        <dbReference type="Rhea" id="RHEA-COMP:17339"/>
        <dbReference type="Rhea" id="RHEA-COMP:17340"/>
        <dbReference type="ChEBI" id="CHEBI:33019"/>
        <dbReference type="ChEBI" id="CHEBI:61560"/>
        <dbReference type="ChEBI" id="CHEBI:173112"/>
        <dbReference type="EC" id="2.7.7.7"/>
    </reaction>
</comment>
<dbReference type="GO" id="GO:0003677">
    <property type="term" value="F:DNA binding"/>
    <property type="evidence" value="ECO:0007669"/>
    <property type="project" value="InterPro"/>
</dbReference>
<dbReference type="EC" id="2.7.7.7" evidence="1"/>
<dbReference type="Pfam" id="PF09115">
    <property type="entry name" value="DNApol3-delta_C"/>
    <property type="match status" value="1"/>
</dbReference>
<dbReference type="SUPFAM" id="SSF52540">
    <property type="entry name" value="P-loop containing nucleoside triphosphate hydrolases"/>
    <property type="match status" value="1"/>
</dbReference>
<accession>A0A917AXS1</accession>
<organism evidence="9 10">
    <name type="scientific">Priestia taiwanensis</name>
    <dbReference type="NCBI Taxonomy" id="1347902"/>
    <lineage>
        <taxon>Bacteria</taxon>
        <taxon>Bacillati</taxon>
        <taxon>Bacillota</taxon>
        <taxon>Bacilli</taxon>
        <taxon>Bacillales</taxon>
        <taxon>Bacillaceae</taxon>
        <taxon>Priestia</taxon>
    </lineage>
</organism>
<keyword evidence="3" id="KW-0808">Transferase</keyword>
<keyword evidence="5" id="KW-0235">DNA replication</keyword>
<dbReference type="NCBIfam" id="TIGR00678">
    <property type="entry name" value="holB"/>
    <property type="match status" value="1"/>
</dbReference>
<reference evidence="9" key="2">
    <citation type="submission" date="2020-09" db="EMBL/GenBank/DDBJ databases">
        <authorList>
            <person name="Sun Q."/>
            <person name="Zhou Y."/>
        </authorList>
    </citation>
    <scope>NUCLEOTIDE SEQUENCE</scope>
    <source>
        <strain evidence="9">CGMCC 1.12698</strain>
    </source>
</reference>
<evidence type="ECO:0000313" key="10">
    <source>
        <dbReference type="Proteomes" id="UP000605259"/>
    </source>
</evidence>
<comment type="caution">
    <text evidence="9">The sequence shown here is derived from an EMBL/GenBank/DDBJ whole genome shotgun (WGS) entry which is preliminary data.</text>
</comment>
<dbReference type="Gene3D" id="1.20.272.10">
    <property type="match status" value="1"/>
</dbReference>
<dbReference type="FunFam" id="3.40.50.300:FF:001255">
    <property type="entry name" value="DNA polymerase III subunit delta"/>
    <property type="match status" value="1"/>
</dbReference>
<dbReference type="NCBIfam" id="NF005972">
    <property type="entry name" value="PRK08058.1"/>
    <property type="match status" value="1"/>
</dbReference>
<protein>
    <recommendedName>
        <fullName evidence="2">DNA polymerase III subunit delta'</fullName>
        <ecNumber evidence="1">2.7.7.7</ecNumber>
    </recommendedName>
</protein>
<gene>
    <name evidence="9" type="ORF">GCM10007140_37510</name>
</gene>
<proteinExistence type="predicted"/>
<evidence type="ECO:0000259" key="8">
    <source>
        <dbReference type="Pfam" id="PF09115"/>
    </source>
</evidence>
<dbReference type="InterPro" id="IPR027417">
    <property type="entry name" value="P-loop_NTPase"/>
</dbReference>
<evidence type="ECO:0000256" key="4">
    <source>
        <dbReference type="ARBA" id="ARBA00022695"/>
    </source>
</evidence>
<name>A0A917AXS1_9BACI</name>
<dbReference type="EMBL" id="BMFK01000008">
    <property type="protein sequence ID" value="GGE84492.1"/>
    <property type="molecule type" value="Genomic_DNA"/>
</dbReference>
<dbReference type="AlphaFoldDB" id="A0A917AXS1"/>
<evidence type="ECO:0000256" key="3">
    <source>
        <dbReference type="ARBA" id="ARBA00022679"/>
    </source>
</evidence>
<evidence type="ECO:0000256" key="6">
    <source>
        <dbReference type="ARBA" id="ARBA00022932"/>
    </source>
</evidence>
<dbReference type="PANTHER" id="PTHR11669:SF8">
    <property type="entry name" value="DNA POLYMERASE III SUBUNIT DELTA"/>
    <property type="match status" value="1"/>
</dbReference>
<evidence type="ECO:0000256" key="5">
    <source>
        <dbReference type="ARBA" id="ARBA00022705"/>
    </source>
</evidence>
<dbReference type="GO" id="GO:0008408">
    <property type="term" value="F:3'-5' exonuclease activity"/>
    <property type="evidence" value="ECO:0007669"/>
    <property type="project" value="InterPro"/>
</dbReference>
<evidence type="ECO:0000256" key="2">
    <source>
        <dbReference type="ARBA" id="ARBA00014363"/>
    </source>
</evidence>
<dbReference type="Pfam" id="PF13177">
    <property type="entry name" value="DNA_pol3_delta2"/>
    <property type="match status" value="1"/>
</dbReference>
<reference evidence="9" key="1">
    <citation type="journal article" date="2014" name="Int. J. Syst. Evol. Microbiol.">
        <title>Complete genome sequence of Corynebacterium casei LMG S-19264T (=DSM 44701T), isolated from a smear-ripened cheese.</title>
        <authorList>
            <consortium name="US DOE Joint Genome Institute (JGI-PGF)"/>
            <person name="Walter F."/>
            <person name="Albersmeier A."/>
            <person name="Kalinowski J."/>
            <person name="Ruckert C."/>
        </authorList>
    </citation>
    <scope>NUCLEOTIDE SEQUENCE</scope>
    <source>
        <strain evidence="9">CGMCC 1.12698</strain>
    </source>
</reference>
<dbReference type="PANTHER" id="PTHR11669">
    <property type="entry name" value="REPLICATION FACTOR C / DNA POLYMERASE III GAMMA-TAU SUBUNIT"/>
    <property type="match status" value="1"/>
</dbReference>
<dbReference type="InterPro" id="IPR050238">
    <property type="entry name" value="DNA_Rep/Repair_Clamp_Loader"/>
</dbReference>
<dbReference type="GO" id="GO:0009360">
    <property type="term" value="C:DNA polymerase III complex"/>
    <property type="evidence" value="ECO:0007669"/>
    <property type="project" value="InterPro"/>
</dbReference>
<keyword evidence="6" id="KW-0239">DNA-directed DNA polymerase</keyword>
<feature type="domain" description="DNA polymerase III delta subunit C-terminal" evidence="8">
    <location>
        <begin position="247"/>
        <end position="328"/>
    </location>
</feature>
<dbReference type="RefSeq" id="WP_188390042.1">
    <property type="nucleotide sequence ID" value="NZ_BMFK01000008.1"/>
</dbReference>
<sequence length="330" mass="37735">MRQTWGNLQTVQPIVVKMLMNSMKKQRVAHAYLFEGPKGTGKLEMSIHFAKSLFCTEGLQYEPCQQCSNCKRIESGNHPDIFLVTPDGLSIKKQQIQQLQEEFTKTGVESKKKLYIIEHADKMTVNAANSLLKFLEEPHAETVAILLTEQSHQLLNTIISRCQMLTFRPLPRAQLIEKLVEKENIPSLAAVAAQLTNDLGEAEALCHDDWFAQARDLVIKLYETLNTASNQTLLFIHEQWMKHFDDKEKLQIGLDILLLIYKDTLYVQLGEKEKVVFHDQVSLLQHLSLQQSGKRISNAMANILETKKRINANVNTQLLFEQLVLRLQEG</sequence>